<evidence type="ECO:0000313" key="2">
    <source>
        <dbReference type="Proteomes" id="UP000488936"/>
    </source>
</evidence>
<dbReference type="SUPFAM" id="SSF158446">
    <property type="entry name" value="IVS-encoded protein-like"/>
    <property type="match status" value="1"/>
</dbReference>
<dbReference type="InterPro" id="IPR012657">
    <property type="entry name" value="23S_rRNA-intervening_sequence"/>
</dbReference>
<reference evidence="1 2" key="1">
    <citation type="journal article" date="2006" name="Int. J. Syst. Evol. Microbiol.">
        <title>Myroides pelagicus sp. nov., isolated from seawater in Thailand.</title>
        <authorList>
            <person name="Yoon J."/>
            <person name="Maneerat S."/>
            <person name="Kawai F."/>
            <person name="Yokota A."/>
        </authorList>
    </citation>
    <scope>NUCLEOTIDE SEQUENCE [LARGE SCALE GENOMIC DNA]</scope>
    <source>
        <strain evidence="1 2">SM1T</strain>
    </source>
</reference>
<dbReference type="InterPro" id="IPR036583">
    <property type="entry name" value="23S_rRNA_IVS_sf"/>
</dbReference>
<comment type="caution">
    <text evidence="1">The sequence shown here is derived from an EMBL/GenBank/DDBJ whole genome shotgun (WGS) entry which is preliminary data.</text>
</comment>
<sequence>MASGSAHEVEYLLLLSRDLRYIRDAEYYALQNDIVSIKKMFASLINKIKIAINNESNKG</sequence>
<keyword evidence="2" id="KW-1185">Reference proteome</keyword>
<protein>
    <submittedName>
        <fullName evidence="1">Four helix bundle protein</fullName>
    </submittedName>
</protein>
<name>A0A7K1GPY7_9FLAO</name>
<dbReference type="Proteomes" id="UP000488936">
    <property type="component" value="Unassembled WGS sequence"/>
</dbReference>
<proteinExistence type="predicted"/>
<organism evidence="1 2">
    <name type="scientific">Myroides pelagicus</name>
    <dbReference type="NCBI Taxonomy" id="270914"/>
    <lineage>
        <taxon>Bacteria</taxon>
        <taxon>Pseudomonadati</taxon>
        <taxon>Bacteroidota</taxon>
        <taxon>Flavobacteriia</taxon>
        <taxon>Flavobacteriales</taxon>
        <taxon>Flavobacteriaceae</taxon>
        <taxon>Myroides</taxon>
    </lineage>
</organism>
<dbReference type="NCBIfam" id="TIGR02436">
    <property type="entry name" value="four helix bundle protein"/>
    <property type="match status" value="1"/>
</dbReference>
<evidence type="ECO:0000313" key="1">
    <source>
        <dbReference type="EMBL" id="MTH30916.1"/>
    </source>
</evidence>
<dbReference type="Gene3D" id="1.20.1440.60">
    <property type="entry name" value="23S rRNA-intervening sequence"/>
    <property type="match status" value="1"/>
</dbReference>
<accession>A0A7K1GPY7</accession>
<dbReference type="AlphaFoldDB" id="A0A7K1GPY7"/>
<gene>
    <name evidence="1" type="ORF">GJV77_13620</name>
</gene>
<dbReference type="EMBL" id="WMJY01000048">
    <property type="protein sequence ID" value="MTH30916.1"/>
    <property type="molecule type" value="Genomic_DNA"/>
</dbReference>